<evidence type="ECO:0000256" key="11">
    <source>
        <dbReference type="SAM" id="Phobius"/>
    </source>
</evidence>
<dbReference type="InterPro" id="IPR036179">
    <property type="entry name" value="Ig-like_dom_sf"/>
</dbReference>
<dbReference type="InterPro" id="IPR003961">
    <property type="entry name" value="FN3_dom"/>
</dbReference>
<dbReference type="GO" id="GO:0005886">
    <property type="term" value="C:plasma membrane"/>
    <property type="evidence" value="ECO:0007669"/>
    <property type="project" value="UniProtKB-SubCell"/>
</dbReference>
<organism evidence="12">
    <name type="scientific">Cyprideis torosa</name>
    <dbReference type="NCBI Taxonomy" id="163714"/>
    <lineage>
        <taxon>Eukaryota</taxon>
        <taxon>Metazoa</taxon>
        <taxon>Ecdysozoa</taxon>
        <taxon>Arthropoda</taxon>
        <taxon>Crustacea</taxon>
        <taxon>Oligostraca</taxon>
        <taxon>Ostracoda</taxon>
        <taxon>Podocopa</taxon>
        <taxon>Podocopida</taxon>
        <taxon>Cytherocopina</taxon>
        <taxon>Cytheroidea</taxon>
        <taxon>Cytherideidae</taxon>
        <taxon>Cyprideis</taxon>
    </lineage>
</organism>
<evidence type="ECO:0000256" key="8">
    <source>
        <dbReference type="ARBA" id="ARBA00023157"/>
    </source>
</evidence>
<dbReference type="PANTHER" id="PTHR44170">
    <property type="entry name" value="PROTEIN SIDEKICK"/>
    <property type="match status" value="1"/>
</dbReference>
<dbReference type="PROSITE" id="PS50835">
    <property type="entry name" value="IG_LIKE"/>
    <property type="match status" value="3"/>
</dbReference>
<evidence type="ECO:0000256" key="5">
    <source>
        <dbReference type="ARBA" id="ARBA00022889"/>
    </source>
</evidence>
<dbReference type="InterPro" id="IPR036116">
    <property type="entry name" value="FN3_sf"/>
</dbReference>
<feature type="compositionally biased region" description="Low complexity" evidence="10">
    <location>
        <begin position="1178"/>
        <end position="1187"/>
    </location>
</feature>
<feature type="region of interest" description="Disordered" evidence="10">
    <location>
        <begin position="1026"/>
        <end position="1197"/>
    </location>
</feature>
<evidence type="ECO:0000313" key="12">
    <source>
        <dbReference type="EMBL" id="CAD7225269.1"/>
    </source>
</evidence>
<keyword evidence="5" id="KW-0130">Cell adhesion</keyword>
<dbReference type="Pfam" id="PF25059">
    <property type="entry name" value="FN3_DSCAM-DSCAML_C"/>
    <property type="match status" value="1"/>
</dbReference>
<dbReference type="SMART" id="SM00408">
    <property type="entry name" value="IGc2"/>
    <property type="match status" value="3"/>
</dbReference>
<evidence type="ECO:0000256" key="4">
    <source>
        <dbReference type="ARBA" id="ARBA00022737"/>
    </source>
</evidence>
<dbReference type="Pfam" id="PF00041">
    <property type="entry name" value="fn3"/>
    <property type="match status" value="5"/>
</dbReference>
<evidence type="ECO:0000256" key="6">
    <source>
        <dbReference type="ARBA" id="ARBA00022989"/>
    </source>
</evidence>
<feature type="transmembrane region" description="Helical" evidence="11">
    <location>
        <begin position="919"/>
        <end position="945"/>
    </location>
</feature>
<evidence type="ECO:0000256" key="3">
    <source>
        <dbReference type="ARBA" id="ARBA00022729"/>
    </source>
</evidence>
<dbReference type="FunFam" id="2.60.40.10:FF:000719">
    <property type="entry name" value="nephrin isoform X1"/>
    <property type="match status" value="1"/>
</dbReference>
<dbReference type="SUPFAM" id="SSF48726">
    <property type="entry name" value="Immunoglobulin"/>
    <property type="match status" value="3"/>
</dbReference>
<keyword evidence="4" id="KW-0677">Repeat</keyword>
<dbReference type="GO" id="GO:0030154">
    <property type="term" value="P:cell differentiation"/>
    <property type="evidence" value="ECO:0007669"/>
    <property type="project" value="UniProtKB-ARBA"/>
</dbReference>
<dbReference type="FunFam" id="2.60.40.10:FF:000032">
    <property type="entry name" value="palladin isoform X1"/>
    <property type="match status" value="1"/>
</dbReference>
<feature type="compositionally biased region" description="Basic and acidic residues" evidence="10">
    <location>
        <begin position="1188"/>
        <end position="1197"/>
    </location>
</feature>
<dbReference type="InterPro" id="IPR013098">
    <property type="entry name" value="Ig_I-set"/>
</dbReference>
<dbReference type="InterPro" id="IPR007110">
    <property type="entry name" value="Ig-like_dom"/>
</dbReference>
<keyword evidence="9" id="KW-0393">Immunoglobulin domain</keyword>
<dbReference type="InterPro" id="IPR003599">
    <property type="entry name" value="Ig_sub"/>
</dbReference>
<protein>
    <submittedName>
        <fullName evidence="12">Uncharacterized protein</fullName>
    </submittedName>
</protein>
<dbReference type="OrthoDB" id="6370154at2759"/>
<dbReference type="PROSITE" id="PS50853">
    <property type="entry name" value="FN3"/>
    <property type="match status" value="6"/>
</dbReference>
<dbReference type="Pfam" id="PF07679">
    <property type="entry name" value="I-set"/>
    <property type="match status" value="2"/>
</dbReference>
<feature type="compositionally biased region" description="Polar residues" evidence="10">
    <location>
        <begin position="1031"/>
        <end position="1052"/>
    </location>
</feature>
<reference evidence="12" key="1">
    <citation type="submission" date="2020-11" db="EMBL/GenBank/DDBJ databases">
        <authorList>
            <person name="Tran Van P."/>
        </authorList>
    </citation>
    <scope>NUCLEOTIDE SEQUENCE</scope>
</reference>
<dbReference type="InterPro" id="IPR003598">
    <property type="entry name" value="Ig_sub2"/>
</dbReference>
<dbReference type="SUPFAM" id="SSF49265">
    <property type="entry name" value="Fibronectin type III"/>
    <property type="match status" value="3"/>
</dbReference>
<dbReference type="SMART" id="SM00409">
    <property type="entry name" value="IG"/>
    <property type="match status" value="3"/>
</dbReference>
<dbReference type="PANTHER" id="PTHR44170:SF56">
    <property type="entry name" value="FIBRONECTIN TYPE-III DOMAIN-CONTAINING PROTEIN"/>
    <property type="match status" value="1"/>
</dbReference>
<evidence type="ECO:0000256" key="10">
    <source>
        <dbReference type="SAM" id="MobiDB-lite"/>
    </source>
</evidence>
<keyword evidence="6 11" id="KW-1133">Transmembrane helix</keyword>
<evidence type="ECO:0000256" key="1">
    <source>
        <dbReference type="ARBA" id="ARBA00004167"/>
    </source>
</evidence>
<dbReference type="FunFam" id="2.60.40.10:FF:000120">
    <property type="entry name" value="Down syndrome cell adhesion molecule like 1"/>
    <property type="match status" value="1"/>
</dbReference>
<keyword evidence="7 11" id="KW-0472">Membrane</keyword>
<accession>A0A7R8ZKW6</accession>
<name>A0A7R8ZKW6_9CRUS</name>
<dbReference type="InterPro" id="IPR013783">
    <property type="entry name" value="Ig-like_fold"/>
</dbReference>
<dbReference type="CDD" id="cd00063">
    <property type="entry name" value="FN3"/>
    <property type="match status" value="6"/>
</dbReference>
<dbReference type="FunFam" id="2.60.40.10:FF:000093">
    <property type="entry name" value="Down syndrome cell adhesion molecule, isoform B"/>
    <property type="match status" value="1"/>
</dbReference>
<dbReference type="Pfam" id="PF13927">
    <property type="entry name" value="Ig_3"/>
    <property type="match status" value="1"/>
</dbReference>
<dbReference type="InterPro" id="IPR056754">
    <property type="entry name" value="DSCAM/DSCAML_C"/>
</dbReference>
<keyword evidence="8" id="KW-1015">Disulfide bond</keyword>
<comment type="subcellular location">
    <subcellularLocation>
        <location evidence="1">Membrane</location>
        <topology evidence="1">Single-pass membrane protein</topology>
    </subcellularLocation>
</comment>
<dbReference type="FunFam" id="2.60.40.10:FF:000104">
    <property type="entry name" value="Down syndrome cell adhesion molecule b"/>
    <property type="match status" value="1"/>
</dbReference>
<dbReference type="EMBL" id="OB660541">
    <property type="protein sequence ID" value="CAD7225269.1"/>
    <property type="molecule type" value="Genomic_DNA"/>
</dbReference>
<dbReference type="PRINTS" id="PR00014">
    <property type="entry name" value="FNTYPEIII"/>
</dbReference>
<dbReference type="GO" id="GO:0098609">
    <property type="term" value="P:cell-cell adhesion"/>
    <property type="evidence" value="ECO:0007669"/>
    <property type="project" value="TreeGrafter"/>
</dbReference>
<gene>
    <name evidence="12" type="ORF">CTOB1V02_LOCUS3214</name>
</gene>
<keyword evidence="2 11" id="KW-0812">Transmembrane</keyword>
<dbReference type="AlphaFoldDB" id="A0A7R8ZKW6"/>
<dbReference type="GO" id="GO:0009653">
    <property type="term" value="P:anatomical structure morphogenesis"/>
    <property type="evidence" value="ECO:0007669"/>
    <property type="project" value="UniProtKB-ARBA"/>
</dbReference>
<evidence type="ECO:0000256" key="7">
    <source>
        <dbReference type="ARBA" id="ARBA00023136"/>
    </source>
</evidence>
<dbReference type="FunFam" id="2.60.40.10:FF:000394">
    <property type="entry name" value="Down syndrome cell adhesion molecule, isoform J"/>
    <property type="match status" value="1"/>
</dbReference>
<keyword evidence="3" id="KW-0732">Signal</keyword>
<proteinExistence type="predicted"/>
<sequence length="1197" mass="131067">MGVLMCVHVVPPRWIQEPKDKAFALGKDSEIECKADGFPKPEINWRKAALVSVPGDYRELPANDPGIRVTEDGTLQLMNIQKSSEGYYLCEASNGIGSGLSAVVYINVQAPPQFEIRLRNQTVLKGDSAVLACEAKGEKPIGIRWTIDNQRVDAKANARYEIDEEVTGDGVKSELRITNAQRADTDLFTCVATNEFGSDETSISLVVQEPPEVPSGIKVTDKSGTTVKLQWKAPYDGNSPITMYWIEYKTSKGTWDGSHDKLPIPGSQTLAEVFELRPATAYHLRIIAENELGVSDASEVFTIVTSEEAPSAPPQDVVVEAQDQRTLLVTWKPPPEEHWNGDIQGYFIGHKLASSTEAYNYETVEFTKGVAEHHFPISNLKTYTKYSVVVQAFNRIGPGVKSEPVIAHTAEGAPSEPPQKTSCTALTAETIRVKWAPPPIYSINGIIKGYKVIYGPSGTWYDERTKVTKQTKEQEIILNDLKKYTNYSIQVLTYTAGGDGVKSDVISCHTEQDVPSAPPGVKAVVMGEDSILVSWLEPEEPNGVIIHYSVYMKETKSNKNKNKKPKKVPSSITQFEAKGLNPSATYEFTVSAATSIGEGPRSKMVTSSPHQKVPAKIASFGSSLIATAKENVTLGCHAVGRPKPEIVWKVKGEDFVPTERMTLLPTGSLHLREVNRDDAGDYVCIAENSDGKDSVTHTLHVLAAPLPPILSIVSSNTTSITIKISAQTDNTTPVHGYTVHYKTEFRKWSSIQLSHDVTEYELKDLWCGTMYEIYAEAFNNIGKGKPSEIVKKATKGQRPKVPPVNKFLEVASSSVTLHLNAWDDGGCPMLYFIVEYRTNDPRFPEQDWTMVSNNVQPAGNFVVLDLQPATWYLLRVTAHNNAGWGKAEYDFATLTLTGGTIAPVRDLTHDEEESIRPHYYNLAILGPCGVAVGVVILAIIVVCYVRAKNMSEKEEPRYGPPPVLPLDKRHSHFPDELGYIAPPNRKLPPVPGGNFGNFNTINNLKRAPVDDDICPYATFHLLGFREEQHNGDPNNPNFQTFPHPHSQPQLQQEGGKPQPRMGTQTMPHRPAVEGVRQANGKGPQTGNPVFSPEYDDPAGGEYEEHPYDEACSGQCQGTVRRQLPGGGYETMPPPPPFRMPEHAGGSQADGTLPPPPPPGNTAGGPPAEAPPTPPHKVNGSNGNGSSSDETKLLLDTK</sequence>
<evidence type="ECO:0000256" key="9">
    <source>
        <dbReference type="ARBA" id="ARBA00023319"/>
    </source>
</evidence>
<dbReference type="Gene3D" id="2.60.40.10">
    <property type="entry name" value="Immunoglobulins"/>
    <property type="match status" value="9"/>
</dbReference>
<dbReference type="SMART" id="SM00060">
    <property type="entry name" value="FN3"/>
    <property type="match status" value="6"/>
</dbReference>
<evidence type="ECO:0000256" key="2">
    <source>
        <dbReference type="ARBA" id="ARBA00022692"/>
    </source>
</evidence>